<feature type="region of interest" description="Disordered" evidence="1">
    <location>
        <begin position="107"/>
        <end position="134"/>
    </location>
</feature>
<proteinExistence type="predicted"/>
<sequence length="134" mass="14826">SSTKKLTSAEMSEAKRRLINAKTLFPFPAPRQFMPEHQTEQLKTAADRLNESVMNKSLNNSLASTSLLHHSVIVNSPLRAQLEERLLEVTKPRKAIQLPSLEKFSIKQESRPAQLREPPSPIVSTAAAAKTTAA</sequence>
<dbReference type="EMBL" id="BTRK01000001">
    <property type="protein sequence ID" value="GMR30042.1"/>
    <property type="molecule type" value="Genomic_DNA"/>
</dbReference>
<protein>
    <submittedName>
        <fullName evidence="2">Uncharacterized protein</fullName>
    </submittedName>
</protein>
<keyword evidence="3" id="KW-1185">Reference proteome</keyword>
<dbReference type="AlphaFoldDB" id="A0AAN4Z295"/>
<gene>
    <name evidence="2" type="ORF">PMAYCL1PPCAC_00237</name>
</gene>
<dbReference type="Proteomes" id="UP001328107">
    <property type="component" value="Unassembled WGS sequence"/>
</dbReference>
<name>A0AAN4Z295_9BILA</name>
<organism evidence="2 3">
    <name type="scientific">Pristionchus mayeri</name>
    <dbReference type="NCBI Taxonomy" id="1317129"/>
    <lineage>
        <taxon>Eukaryota</taxon>
        <taxon>Metazoa</taxon>
        <taxon>Ecdysozoa</taxon>
        <taxon>Nematoda</taxon>
        <taxon>Chromadorea</taxon>
        <taxon>Rhabditida</taxon>
        <taxon>Rhabditina</taxon>
        <taxon>Diplogasteromorpha</taxon>
        <taxon>Diplogasteroidea</taxon>
        <taxon>Neodiplogasteridae</taxon>
        <taxon>Pristionchus</taxon>
    </lineage>
</organism>
<feature type="compositionally biased region" description="Low complexity" evidence="1">
    <location>
        <begin position="125"/>
        <end position="134"/>
    </location>
</feature>
<comment type="caution">
    <text evidence="2">The sequence shown here is derived from an EMBL/GenBank/DDBJ whole genome shotgun (WGS) entry which is preliminary data.</text>
</comment>
<feature type="non-terminal residue" evidence="2">
    <location>
        <position position="134"/>
    </location>
</feature>
<evidence type="ECO:0000313" key="2">
    <source>
        <dbReference type="EMBL" id="GMR30042.1"/>
    </source>
</evidence>
<evidence type="ECO:0000313" key="3">
    <source>
        <dbReference type="Proteomes" id="UP001328107"/>
    </source>
</evidence>
<feature type="non-terminal residue" evidence="2">
    <location>
        <position position="1"/>
    </location>
</feature>
<accession>A0AAN4Z295</accession>
<reference evidence="3" key="1">
    <citation type="submission" date="2022-10" db="EMBL/GenBank/DDBJ databases">
        <title>Genome assembly of Pristionchus species.</title>
        <authorList>
            <person name="Yoshida K."/>
            <person name="Sommer R.J."/>
        </authorList>
    </citation>
    <scope>NUCLEOTIDE SEQUENCE [LARGE SCALE GENOMIC DNA]</scope>
    <source>
        <strain evidence="3">RS5460</strain>
    </source>
</reference>
<evidence type="ECO:0000256" key="1">
    <source>
        <dbReference type="SAM" id="MobiDB-lite"/>
    </source>
</evidence>